<name>A0A8J6MXW8_9DELT</name>
<keyword evidence="1" id="KW-1133">Transmembrane helix</keyword>
<gene>
    <name evidence="2" type="ORF">H8E19_05700</name>
</gene>
<accession>A0A8J6MXW8</accession>
<feature type="transmembrane region" description="Helical" evidence="1">
    <location>
        <begin position="38"/>
        <end position="63"/>
    </location>
</feature>
<dbReference type="EMBL" id="JACNJD010000171">
    <property type="protein sequence ID" value="MBC8176880.1"/>
    <property type="molecule type" value="Genomic_DNA"/>
</dbReference>
<proteinExistence type="predicted"/>
<sequence length="76" mass="8902">MYSVFWWLRQVILILAGCFFLAFGILILIACYKLKDPYSFIMAFFASNLIILISATLILGFIIRMIRVYRVLKDET</sequence>
<evidence type="ECO:0000313" key="3">
    <source>
        <dbReference type="Proteomes" id="UP000650524"/>
    </source>
</evidence>
<evidence type="ECO:0000313" key="2">
    <source>
        <dbReference type="EMBL" id="MBC8176880.1"/>
    </source>
</evidence>
<keyword evidence="1" id="KW-0472">Membrane</keyword>
<comment type="caution">
    <text evidence="2">The sequence shown here is derived from an EMBL/GenBank/DDBJ whole genome shotgun (WGS) entry which is preliminary data.</text>
</comment>
<dbReference type="Proteomes" id="UP000650524">
    <property type="component" value="Unassembled WGS sequence"/>
</dbReference>
<reference evidence="2 3" key="1">
    <citation type="submission" date="2020-08" db="EMBL/GenBank/DDBJ databases">
        <title>Bridging the membrane lipid divide: bacteria of the FCB group superphylum have the potential to synthesize archaeal ether lipids.</title>
        <authorList>
            <person name="Villanueva L."/>
            <person name="Von Meijenfeldt F.A.B."/>
            <person name="Westbye A.B."/>
            <person name="Yadav S."/>
            <person name="Hopmans E.C."/>
            <person name="Dutilh B.E."/>
            <person name="Sinninghe Damste J.S."/>
        </authorList>
    </citation>
    <scope>NUCLEOTIDE SEQUENCE [LARGE SCALE GENOMIC DNA]</scope>
    <source>
        <strain evidence="2">NIOZ-UU27</strain>
    </source>
</reference>
<keyword evidence="1" id="KW-0812">Transmembrane</keyword>
<feature type="transmembrane region" description="Helical" evidence="1">
    <location>
        <begin position="12"/>
        <end position="32"/>
    </location>
</feature>
<evidence type="ECO:0000256" key="1">
    <source>
        <dbReference type="SAM" id="Phobius"/>
    </source>
</evidence>
<protein>
    <submittedName>
        <fullName evidence="2">Uncharacterized protein</fullName>
    </submittedName>
</protein>
<dbReference type="AlphaFoldDB" id="A0A8J6MXW8"/>
<organism evidence="2 3">
    <name type="scientific">Candidatus Desulfacyla euxinica</name>
    <dbReference type="NCBI Taxonomy" id="2841693"/>
    <lineage>
        <taxon>Bacteria</taxon>
        <taxon>Deltaproteobacteria</taxon>
        <taxon>Candidatus Desulfacyla</taxon>
    </lineage>
</organism>